<evidence type="ECO:0000259" key="8">
    <source>
        <dbReference type="Pfam" id="PF00205"/>
    </source>
</evidence>
<reference evidence="12" key="4">
    <citation type="submission" date="2020-09" db="EMBL/GenBank/DDBJ databases">
        <authorList>
            <person name="Sun Q."/>
            <person name="Ohkuma M."/>
        </authorList>
    </citation>
    <scope>NUCLEOTIDE SEQUENCE</scope>
    <source>
        <strain evidence="12">JCM 31740</strain>
    </source>
</reference>
<dbReference type="GO" id="GO:0003984">
    <property type="term" value="F:acetolactate synthase activity"/>
    <property type="evidence" value="ECO:0007669"/>
    <property type="project" value="TreeGrafter"/>
</dbReference>
<dbReference type="PANTHER" id="PTHR18968">
    <property type="entry name" value="THIAMINE PYROPHOSPHATE ENZYMES"/>
    <property type="match status" value="1"/>
</dbReference>
<dbReference type="KEGG" id="sacd:HS1genome_0521"/>
<accession>A0A348B1T0</accession>
<evidence type="ECO:0000313" key="12">
    <source>
        <dbReference type="EMBL" id="GGT94749.1"/>
    </source>
</evidence>
<dbReference type="GO" id="GO:0005948">
    <property type="term" value="C:acetolactate synthase complex"/>
    <property type="evidence" value="ECO:0007669"/>
    <property type="project" value="TreeGrafter"/>
</dbReference>
<sequence>MLDHQLTVWVYSFDTSFMEFASITLLNKRINKVIMDQAKEREGLFPSSAADLLIYSLLDYGIEHVLMNTGTDYPSIIEAIAKVEHTNPGKLKALVVPHEMTAVSMAYGYYLSSSRVSPVMVHTIPGTANSICGLLNAQSMRIPILLIAGRTPVTESGLRGSRDQQIHWYQELRDQGELVRQFTKWDFECRLPSQVPHVLERAFELALSDPKGPVYITFPREVLMQEVPSREVRSVRPVPAAPTIPPISELEKLVDQLIGAENPLIVTSYLGRDAGAVGELVKFAEALSIPVVQDFYFLNFPTNNPLYVGSLESQYGKEYMRRSDVILLLDTDVPYIPSEVKVREDAKVLQLDVDPLKESIPMWGFKVDVALRGNCSVALPPLHSLALRRIDEGRVSKDVLRDRYARAKEAHVRMKEKFKEEALSHRSDRPIDPRWLSYSFGKVKDDSTIVFGEAVTSPVVEYMEFSKPGTVFNKTGFGCLGWAMGAALGAKLASPDKTVVALVGDGTYIYSAPTACHFVSRKYSLPFLTIVYNNQSWYASKRPVQKFYPEGYAVRTSNFPGVDLSPPPKFELTAMASDAFAEAVEDPELLPEALEKAFGIVKRGENQALLNVILKKP</sequence>
<reference evidence="11" key="3">
    <citation type="journal article" date="2019" name="BMC Res. Notes">
        <title>Complete genome sequence of the Sulfodiicoccus acidiphilus strain HS-1T, the first crenarchaeon that lacks polB3, isolated from an acidic hot spring in Ohwaku-dani, Hakone, Japan.</title>
        <authorList>
            <person name="Sakai H.D."/>
            <person name="Kurosawa N."/>
        </authorList>
    </citation>
    <scope>NUCLEOTIDE SEQUENCE</scope>
    <source>
        <strain evidence="11">HS-1</strain>
    </source>
</reference>
<reference evidence="12" key="1">
    <citation type="journal article" date="2014" name="Int. J. Syst. Evol. Microbiol.">
        <title>Complete genome sequence of Corynebacterium casei LMG S-19264T (=DSM 44701T), isolated from a smear-ripened cheese.</title>
        <authorList>
            <consortium name="US DOE Joint Genome Institute (JGI-PGF)"/>
            <person name="Walter F."/>
            <person name="Albersmeier A."/>
            <person name="Kalinowski J."/>
            <person name="Ruckert C."/>
        </authorList>
    </citation>
    <scope>NUCLEOTIDE SEQUENCE</scope>
    <source>
        <strain evidence="12">JCM 31740</strain>
    </source>
</reference>
<comment type="similarity">
    <text evidence="2 7">Belongs to the TPP enzyme family.</text>
</comment>
<dbReference type="Gene3D" id="3.40.50.1220">
    <property type="entry name" value="TPP-binding domain"/>
    <property type="match status" value="1"/>
</dbReference>
<dbReference type="CDD" id="cd02002">
    <property type="entry name" value="TPP_BFDC"/>
    <property type="match status" value="1"/>
</dbReference>
<proteinExistence type="inferred from homology"/>
<dbReference type="GO" id="GO:0019164">
    <property type="term" value="F:pyruvate synthase activity"/>
    <property type="evidence" value="ECO:0007669"/>
    <property type="project" value="UniProtKB-ARBA"/>
</dbReference>
<dbReference type="InterPro" id="IPR045229">
    <property type="entry name" value="TPP_enz"/>
</dbReference>
<keyword evidence="5 7" id="KW-0786">Thiamine pyrophosphate</keyword>
<feature type="domain" description="Thiamine pyrophosphate enzyme N-terminal TPP-binding" evidence="10">
    <location>
        <begin position="49"/>
        <end position="175"/>
    </location>
</feature>
<dbReference type="GO" id="GO:0050660">
    <property type="term" value="F:flavin adenine dinucleotide binding"/>
    <property type="evidence" value="ECO:0007669"/>
    <property type="project" value="TreeGrafter"/>
</dbReference>
<dbReference type="GO" id="GO:0000287">
    <property type="term" value="F:magnesium ion binding"/>
    <property type="evidence" value="ECO:0007669"/>
    <property type="project" value="InterPro"/>
</dbReference>
<dbReference type="NCBIfam" id="NF006203">
    <property type="entry name" value="PRK08327.1"/>
    <property type="match status" value="1"/>
</dbReference>
<dbReference type="InterPro" id="IPR029061">
    <property type="entry name" value="THDP-binding"/>
</dbReference>
<dbReference type="GO" id="GO:0018491">
    <property type="term" value="F:2-oxobutyrate synthase activity"/>
    <property type="evidence" value="ECO:0007669"/>
    <property type="project" value="UniProtKB-ARBA"/>
</dbReference>
<evidence type="ECO:0000256" key="3">
    <source>
        <dbReference type="ARBA" id="ARBA00011631"/>
    </source>
</evidence>
<evidence type="ECO:0000256" key="6">
    <source>
        <dbReference type="ARBA" id="ARBA00048893"/>
    </source>
</evidence>
<evidence type="ECO:0000313" key="13">
    <source>
        <dbReference type="Proteomes" id="UP000276741"/>
    </source>
</evidence>
<name>A0A348B1T0_9CREN</name>
<evidence type="ECO:0000259" key="9">
    <source>
        <dbReference type="Pfam" id="PF02775"/>
    </source>
</evidence>
<dbReference type="SUPFAM" id="SSF52467">
    <property type="entry name" value="DHS-like NAD/FAD-binding domain"/>
    <property type="match status" value="1"/>
</dbReference>
<dbReference type="Proteomes" id="UP000616143">
    <property type="component" value="Unassembled WGS sequence"/>
</dbReference>
<dbReference type="Pfam" id="PF02776">
    <property type="entry name" value="TPP_enzyme_N"/>
    <property type="match status" value="1"/>
</dbReference>
<dbReference type="Pfam" id="PF02775">
    <property type="entry name" value="TPP_enzyme_C"/>
    <property type="match status" value="1"/>
</dbReference>
<comment type="subunit">
    <text evidence="3">Heterodimer composed of an alpha and a beta subunit.</text>
</comment>
<dbReference type="SUPFAM" id="SSF52518">
    <property type="entry name" value="Thiamin diphosphate-binding fold (THDP-binding)"/>
    <property type="match status" value="2"/>
</dbReference>
<feature type="domain" description="Thiamine pyrophosphate enzyme central" evidence="8">
    <location>
        <begin position="250"/>
        <end position="357"/>
    </location>
</feature>
<comment type="catalytic activity">
    <reaction evidence="6">
        <text>a 2-oxocarboxylate + 2 oxidized [2Fe-2S]-[ferredoxin] + CoA = an acyl-CoA + 2 reduced [2Fe-2S]-[ferredoxin] + CO2 + H(+)</text>
        <dbReference type="Rhea" id="RHEA:42316"/>
        <dbReference type="Rhea" id="RHEA-COMP:10000"/>
        <dbReference type="Rhea" id="RHEA-COMP:10001"/>
        <dbReference type="ChEBI" id="CHEBI:15378"/>
        <dbReference type="ChEBI" id="CHEBI:16526"/>
        <dbReference type="ChEBI" id="CHEBI:33737"/>
        <dbReference type="ChEBI" id="CHEBI:33738"/>
        <dbReference type="ChEBI" id="CHEBI:35179"/>
        <dbReference type="ChEBI" id="CHEBI:57287"/>
        <dbReference type="ChEBI" id="CHEBI:58342"/>
        <dbReference type="EC" id="1.2.7.11"/>
    </reaction>
</comment>
<dbReference type="Proteomes" id="UP000276741">
    <property type="component" value="Chromosome"/>
</dbReference>
<organism evidence="11 13">
    <name type="scientific">Sulfodiicoccus acidiphilus</name>
    <dbReference type="NCBI Taxonomy" id="1670455"/>
    <lineage>
        <taxon>Archaea</taxon>
        <taxon>Thermoproteota</taxon>
        <taxon>Thermoprotei</taxon>
        <taxon>Sulfolobales</taxon>
        <taxon>Sulfolobaceae</taxon>
        <taxon>Sulfodiicoccus</taxon>
    </lineage>
</organism>
<dbReference type="GO" id="GO:0030976">
    <property type="term" value="F:thiamine pyrophosphate binding"/>
    <property type="evidence" value="ECO:0007669"/>
    <property type="project" value="InterPro"/>
</dbReference>
<evidence type="ECO:0000256" key="7">
    <source>
        <dbReference type="RuleBase" id="RU362132"/>
    </source>
</evidence>
<dbReference type="GO" id="GO:0009099">
    <property type="term" value="P:L-valine biosynthetic process"/>
    <property type="evidence" value="ECO:0007669"/>
    <property type="project" value="TreeGrafter"/>
</dbReference>
<dbReference type="CDD" id="cd07035">
    <property type="entry name" value="TPP_PYR_POX_like"/>
    <property type="match status" value="1"/>
</dbReference>
<dbReference type="PANTHER" id="PTHR18968:SF13">
    <property type="entry name" value="ACETOLACTATE SYNTHASE CATALYTIC SUBUNIT, MITOCHONDRIAL"/>
    <property type="match status" value="1"/>
</dbReference>
<evidence type="ECO:0000256" key="5">
    <source>
        <dbReference type="ARBA" id="ARBA00023052"/>
    </source>
</evidence>
<evidence type="ECO:0000256" key="4">
    <source>
        <dbReference type="ARBA" id="ARBA00012691"/>
    </source>
</evidence>
<feature type="domain" description="Thiamine pyrophosphate enzyme TPP-binding" evidence="9">
    <location>
        <begin position="460"/>
        <end position="603"/>
    </location>
</feature>
<evidence type="ECO:0000259" key="10">
    <source>
        <dbReference type="Pfam" id="PF02776"/>
    </source>
</evidence>
<comment type="function">
    <text evidence="1">Catalyzes the coenzyme A-dependent oxidative decarboxylation of different 2-oxoacids such as 2-oxoglutarate, pyruvate and 2-oxobutyrate to form their CoA derivatives.</text>
</comment>
<dbReference type="Gene3D" id="3.40.50.970">
    <property type="match status" value="2"/>
</dbReference>
<dbReference type="AlphaFoldDB" id="A0A348B1T0"/>
<evidence type="ECO:0000256" key="2">
    <source>
        <dbReference type="ARBA" id="ARBA00007812"/>
    </source>
</evidence>
<dbReference type="EC" id="1.2.7.11" evidence="4"/>
<evidence type="ECO:0000256" key="1">
    <source>
        <dbReference type="ARBA" id="ARBA00003908"/>
    </source>
</evidence>
<dbReference type="GO" id="GO:0047553">
    <property type="term" value="F:2-oxoglutarate synthase activity"/>
    <property type="evidence" value="ECO:0007669"/>
    <property type="project" value="UniProtKB-ARBA"/>
</dbReference>
<dbReference type="InterPro" id="IPR012000">
    <property type="entry name" value="Thiamin_PyroP_enz_cen_dom"/>
</dbReference>
<dbReference type="GO" id="GO:0009097">
    <property type="term" value="P:isoleucine biosynthetic process"/>
    <property type="evidence" value="ECO:0007669"/>
    <property type="project" value="TreeGrafter"/>
</dbReference>
<protein>
    <recommendedName>
        <fullName evidence="4">2-oxoacid oxidoreductase (ferredoxin)</fullName>
        <ecNumber evidence="4">1.2.7.11</ecNumber>
    </recommendedName>
</protein>
<keyword evidence="13" id="KW-1185">Reference proteome</keyword>
<dbReference type="EMBL" id="BMQS01000008">
    <property type="protein sequence ID" value="GGT94749.1"/>
    <property type="molecule type" value="Genomic_DNA"/>
</dbReference>
<reference evidence="13" key="2">
    <citation type="submission" date="2018-04" db="EMBL/GenBank/DDBJ databases">
        <title>Complete genome sequence of Sulfodiicoccus acidiphilus strain HS-1.</title>
        <authorList>
            <person name="Sakai H.D."/>
            <person name="Kurosawa N."/>
        </authorList>
    </citation>
    <scope>NUCLEOTIDE SEQUENCE [LARGE SCALE GENOMIC DNA]</scope>
    <source>
        <strain evidence="13">HS-1</strain>
    </source>
</reference>
<evidence type="ECO:0000313" key="11">
    <source>
        <dbReference type="EMBL" id="BBD72132.1"/>
    </source>
</evidence>
<dbReference type="Pfam" id="PF00205">
    <property type="entry name" value="TPP_enzyme_M"/>
    <property type="match status" value="1"/>
</dbReference>
<dbReference type="InterPro" id="IPR011766">
    <property type="entry name" value="TPP_enzyme_TPP-bd"/>
</dbReference>
<dbReference type="EMBL" id="AP018553">
    <property type="protein sequence ID" value="BBD72132.1"/>
    <property type="molecule type" value="Genomic_DNA"/>
</dbReference>
<dbReference type="InterPro" id="IPR029035">
    <property type="entry name" value="DHS-like_NAD/FAD-binding_dom"/>
</dbReference>
<dbReference type="InterPro" id="IPR012001">
    <property type="entry name" value="Thiamin_PyroP_enz_TPP-bd_dom"/>
</dbReference>
<gene>
    <name evidence="12" type="ORF">GCM10007116_10440</name>
    <name evidence="11" type="ORF">HS1genome_0521</name>
</gene>